<evidence type="ECO:0000313" key="1">
    <source>
        <dbReference type="EMBL" id="JAD88086.1"/>
    </source>
</evidence>
<sequence>MEPALEISMLPVLPMLSFLITCLQTRSQLRNHALLPQTWVQDTGVNITLAITKDLRGM</sequence>
<proteinExistence type="predicted"/>
<accession>A0A0A9DJY0</accession>
<name>A0A0A9DJY0_ARUDO</name>
<protein>
    <submittedName>
        <fullName evidence="1">Uncharacterized protein</fullName>
    </submittedName>
</protein>
<dbReference type="AlphaFoldDB" id="A0A0A9DJY0"/>
<reference evidence="1" key="2">
    <citation type="journal article" date="2015" name="Data Brief">
        <title>Shoot transcriptome of the giant reed, Arundo donax.</title>
        <authorList>
            <person name="Barrero R.A."/>
            <person name="Guerrero F.D."/>
            <person name="Moolhuijzen P."/>
            <person name="Goolsby J.A."/>
            <person name="Tidwell J."/>
            <person name="Bellgard S.E."/>
            <person name="Bellgard M.I."/>
        </authorList>
    </citation>
    <scope>NUCLEOTIDE SEQUENCE</scope>
    <source>
        <tissue evidence="1">Shoot tissue taken approximately 20 cm above the soil surface</tissue>
    </source>
</reference>
<reference evidence="1" key="1">
    <citation type="submission" date="2014-09" db="EMBL/GenBank/DDBJ databases">
        <authorList>
            <person name="Magalhaes I.L.F."/>
            <person name="Oliveira U."/>
            <person name="Santos F.R."/>
            <person name="Vidigal T.H.D.A."/>
            <person name="Brescovit A.D."/>
            <person name="Santos A.J."/>
        </authorList>
    </citation>
    <scope>NUCLEOTIDE SEQUENCE</scope>
    <source>
        <tissue evidence="1">Shoot tissue taken approximately 20 cm above the soil surface</tissue>
    </source>
</reference>
<dbReference type="EMBL" id="GBRH01209809">
    <property type="protein sequence ID" value="JAD88086.1"/>
    <property type="molecule type" value="Transcribed_RNA"/>
</dbReference>
<organism evidence="1">
    <name type="scientific">Arundo donax</name>
    <name type="common">Giant reed</name>
    <name type="synonym">Donax arundinaceus</name>
    <dbReference type="NCBI Taxonomy" id="35708"/>
    <lineage>
        <taxon>Eukaryota</taxon>
        <taxon>Viridiplantae</taxon>
        <taxon>Streptophyta</taxon>
        <taxon>Embryophyta</taxon>
        <taxon>Tracheophyta</taxon>
        <taxon>Spermatophyta</taxon>
        <taxon>Magnoliopsida</taxon>
        <taxon>Liliopsida</taxon>
        <taxon>Poales</taxon>
        <taxon>Poaceae</taxon>
        <taxon>PACMAD clade</taxon>
        <taxon>Arundinoideae</taxon>
        <taxon>Arundineae</taxon>
        <taxon>Arundo</taxon>
    </lineage>
</organism>